<dbReference type="PANTHER" id="PTHR14196:SF0">
    <property type="entry name" value="PROTEIN BOWEL"/>
    <property type="match status" value="1"/>
</dbReference>
<evidence type="ECO:0000256" key="10">
    <source>
        <dbReference type="SAM" id="MobiDB-lite"/>
    </source>
</evidence>
<dbReference type="GO" id="GO:0005634">
    <property type="term" value="C:nucleus"/>
    <property type="evidence" value="ECO:0007669"/>
    <property type="project" value="UniProtKB-SubCell"/>
</dbReference>
<keyword evidence="8" id="KW-0539">Nucleus</keyword>
<feature type="region of interest" description="Disordered" evidence="10">
    <location>
        <begin position="57"/>
        <end position="123"/>
    </location>
</feature>
<evidence type="ECO:0000256" key="7">
    <source>
        <dbReference type="ARBA" id="ARBA00023163"/>
    </source>
</evidence>
<reference evidence="12" key="1">
    <citation type="submission" date="2020-03" db="EMBL/GenBank/DDBJ databases">
        <title>Intra-Species Differences in Population Size shape Life History and Genome Evolution.</title>
        <authorList>
            <person name="Willemsen D."/>
            <person name="Cui R."/>
            <person name="Valenzano D.R."/>
        </authorList>
    </citation>
    <scope>NUCLEOTIDE SEQUENCE</scope>
    <source>
        <strain evidence="12">GRZ</strain>
        <tissue evidence="12">Whole</tissue>
    </source>
</reference>
<dbReference type="FunFam" id="3.30.160.60:FF:000100">
    <property type="entry name" value="Zinc finger 45-like"/>
    <property type="match status" value="2"/>
</dbReference>
<evidence type="ECO:0000256" key="6">
    <source>
        <dbReference type="ARBA" id="ARBA00023015"/>
    </source>
</evidence>
<dbReference type="Proteomes" id="UP000822369">
    <property type="component" value="Chromosome 2"/>
</dbReference>
<feature type="compositionally biased region" description="Basic and acidic residues" evidence="10">
    <location>
        <begin position="57"/>
        <end position="77"/>
    </location>
</feature>
<dbReference type="GO" id="GO:0000981">
    <property type="term" value="F:DNA-binding transcription factor activity, RNA polymerase II-specific"/>
    <property type="evidence" value="ECO:0007669"/>
    <property type="project" value="TreeGrafter"/>
</dbReference>
<dbReference type="PROSITE" id="PS00028">
    <property type="entry name" value="ZINC_FINGER_C2H2_1"/>
    <property type="match status" value="1"/>
</dbReference>
<keyword evidence="2" id="KW-0479">Metal-binding</keyword>
<dbReference type="GO" id="GO:0000977">
    <property type="term" value="F:RNA polymerase II transcription regulatory region sequence-specific DNA binding"/>
    <property type="evidence" value="ECO:0007669"/>
    <property type="project" value="TreeGrafter"/>
</dbReference>
<keyword evidence="7" id="KW-0804">Transcription</keyword>
<dbReference type="SMART" id="SM00355">
    <property type="entry name" value="ZnF_C2H2"/>
    <property type="match status" value="2"/>
</dbReference>
<dbReference type="GO" id="GO:0008270">
    <property type="term" value="F:zinc ion binding"/>
    <property type="evidence" value="ECO:0007669"/>
    <property type="project" value="UniProtKB-KW"/>
</dbReference>
<comment type="caution">
    <text evidence="12">The sequence shown here is derived from an EMBL/GenBank/DDBJ whole genome shotgun (WGS) entry which is preliminary data.</text>
</comment>
<dbReference type="SUPFAM" id="SSF57667">
    <property type="entry name" value="beta-beta-alpha zinc fingers"/>
    <property type="match status" value="1"/>
</dbReference>
<dbReference type="OMA" id="VCNEERR"/>
<comment type="subcellular location">
    <subcellularLocation>
        <location evidence="1">Nucleus</location>
    </subcellularLocation>
</comment>
<evidence type="ECO:0000256" key="9">
    <source>
        <dbReference type="PROSITE-ProRule" id="PRU00042"/>
    </source>
</evidence>
<organism evidence="12 13">
    <name type="scientific">Nothobranchius furzeri</name>
    <name type="common">Turquoise killifish</name>
    <dbReference type="NCBI Taxonomy" id="105023"/>
    <lineage>
        <taxon>Eukaryota</taxon>
        <taxon>Metazoa</taxon>
        <taxon>Chordata</taxon>
        <taxon>Craniata</taxon>
        <taxon>Vertebrata</taxon>
        <taxon>Euteleostomi</taxon>
        <taxon>Actinopterygii</taxon>
        <taxon>Neopterygii</taxon>
        <taxon>Teleostei</taxon>
        <taxon>Neoteleostei</taxon>
        <taxon>Acanthomorphata</taxon>
        <taxon>Ovalentaria</taxon>
        <taxon>Atherinomorphae</taxon>
        <taxon>Cyprinodontiformes</taxon>
        <taxon>Nothobranchiidae</taxon>
        <taxon>Nothobranchius</taxon>
    </lineage>
</organism>
<dbReference type="OrthoDB" id="6077919at2759"/>
<evidence type="ECO:0000256" key="3">
    <source>
        <dbReference type="ARBA" id="ARBA00022737"/>
    </source>
</evidence>
<evidence type="ECO:0000256" key="8">
    <source>
        <dbReference type="ARBA" id="ARBA00023242"/>
    </source>
</evidence>
<dbReference type="InterPro" id="IPR013087">
    <property type="entry name" value="Znf_C2H2_type"/>
</dbReference>
<gene>
    <name evidence="12" type="ORF">G4P62_001102</name>
</gene>
<dbReference type="AlphaFoldDB" id="A0A9D3C2T7"/>
<accession>A0A9D3C2T7</accession>
<evidence type="ECO:0000313" key="13">
    <source>
        <dbReference type="Proteomes" id="UP000822369"/>
    </source>
</evidence>
<keyword evidence="3" id="KW-0677">Repeat</keyword>
<protein>
    <submittedName>
        <fullName evidence="12">Zinc finger protein 568-like</fullName>
    </submittedName>
</protein>
<dbReference type="Gene3D" id="3.30.160.60">
    <property type="entry name" value="Classic Zinc Finger"/>
    <property type="match status" value="2"/>
</dbReference>
<feature type="domain" description="C2H2-type" evidence="11">
    <location>
        <begin position="184"/>
        <end position="205"/>
    </location>
</feature>
<name>A0A9D3C2T7_NOTFU</name>
<dbReference type="PROSITE" id="PS50157">
    <property type="entry name" value="ZINC_FINGER_C2H2_2"/>
    <property type="match status" value="2"/>
</dbReference>
<evidence type="ECO:0000256" key="5">
    <source>
        <dbReference type="ARBA" id="ARBA00022833"/>
    </source>
</evidence>
<dbReference type="KEGG" id="nfu:107387082"/>
<keyword evidence="5" id="KW-0862">Zinc</keyword>
<sequence length="222" mass="25163">MANLGNWRESIRQRLAAAGADILAECENAIIHTEEQILHQRRMLDAMKTEARMQRIDGIKREEEEEKEVLPDEHLSDQEEPSGLEEDGLEPSQVKEEPCTSQGGEQLVLKEETSTSSETLSARGFRGELVREDTCRDASKEESQRKRDRKTGAKGFSCEVCGKGFAYRASYGLHVKTHTKEKPFDCRTCGKMFRRSDKLLLHTRTARSRTFVTSVAKAFPTL</sequence>
<evidence type="ECO:0000313" key="12">
    <source>
        <dbReference type="EMBL" id="KAF7229405.1"/>
    </source>
</evidence>
<dbReference type="PANTHER" id="PTHR14196">
    <property type="entry name" value="ODD-SKIPPED - RELATED"/>
    <property type="match status" value="1"/>
</dbReference>
<keyword evidence="6" id="KW-0805">Transcription regulation</keyword>
<dbReference type="InterPro" id="IPR036236">
    <property type="entry name" value="Znf_C2H2_sf"/>
</dbReference>
<dbReference type="InterPro" id="IPR050717">
    <property type="entry name" value="C2H2-ZF_Transcription_Reg"/>
</dbReference>
<feature type="compositionally biased region" description="Acidic residues" evidence="10">
    <location>
        <begin position="78"/>
        <end position="89"/>
    </location>
</feature>
<evidence type="ECO:0000256" key="1">
    <source>
        <dbReference type="ARBA" id="ARBA00004123"/>
    </source>
</evidence>
<evidence type="ECO:0000256" key="2">
    <source>
        <dbReference type="ARBA" id="ARBA00022723"/>
    </source>
</evidence>
<feature type="domain" description="C2H2-type" evidence="11">
    <location>
        <begin position="156"/>
        <end position="183"/>
    </location>
</feature>
<evidence type="ECO:0000259" key="11">
    <source>
        <dbReference type="PROSITE" id="PS50157"/>
    </source>
</evidence>
<dbReference type="Pfam" id="PF00096">
    <property type="entry name" value="zf-C2H2"/>
    <property type="match status" value="2"/>
</dbReference>
<keyword evidence="4 9" id="KW-0863">Zinc-finger</keyword>
<dbReference type="EMBL" id="JAAVVJ010000002">
    <property type="protein sequence ID" value="KAF7229405.1"/>
    <property type="molecule type" value="Genomic_DNA"/>
</dbReference>
<evidence type="ECO:0000256" key="4">
    <source>
        <dbReference type="ARBA" id="ARBA00022771"/>
    </source>
</evidence>
<proteinExistence type="predicted"/>